<dbReference type="Gene3D" id="2.40.10.340">
    <property type="entry name" value="Rod shape-determining protein MreC, domain 1"/>
    <property type="match status" value="1"/>
</dbReference>
<feature type="domain" description="Rod shape-determining protein MreC beta-barrel core" evidence="8">
    <location>
        <begin position="126"/>
        <end position="278"/>
    </location>
</feature>
<keyword evidence="6" id="KW-0175">Coiled coil</keyword>
<dbReference type="Gene3D" id="2.40.10.350">
    <property type="entry name" value="Rod shape-determining protein MreC, domain 2"/>
    <property type="match status" value="1"/>
</dbReference>
<evidence type="ECO:0000313" key="10">
    <source>
        <dbReference type="Proteomes" id="UP000292886"/>
    </source>
</evidence>
<keyword evidence="7" id="KW-1133">Transmembrane helix</keyword>
<dbReference type="PANTHER" id="PTHR34138">
    <property type="entry name" value="CELL SHAPE-DETERMINING PROTEIN MREC"/>
    <property type="match status" value="1"/>
</dbReference>
<feature type="transmembrane region" description="Helical" evidence="7">
    <location>
        <begin position="12"/>
        <end position="30"/>
    </location>
</feature>
<dbReference type="AlphaFoldDB" id="A0A4P6YS93"/>
<keyword evidence="10" id="KW-1185">Reference proteome</keyword>
<dbReference type="PANTHER" id="PTHR34138:SF1">
    <property type="entry name" value="CELL SHAPE-DETERMINING PROTEIN MREC"/>
    <property type="match status" value="1"/>
</dbReference>
<evidence type="ECO:0000256" key="4">
    <source>
        <dbReference type="ARBA" id="ARBA00032089"/>
    </source>
</evidence>
<dbReference type="Pfam" id="PF04085">
    <property type="entry name" value="MreC"/>
    <property type="match status" value="1"/>
</dbReference>
<evidence type="ECO:0000256" key="3">
    <source>
        <dbReference type="ARBA" id="ARBA00022960"/>
    </source>
</evidence>
<evidence type="ECO:0000256" key="5">
    <source>
        <dbReference type="PIRNR" id="PIRNR038471"/>
    </source>
</evidence>
<dbReference type="RefSeq" id="WP_133362562.1">
    <property type="nucleotide sequence ID" value="NZ_CP037940.1"/>
</dbReference>
<dbReference type="GO" id="GO:0005886">
    <property type="term" value="C:plasma membrane"/>
    <property type="evidence" value="ECO:0007669"/>
    <property type="project" value="TreeGrafter"/>
</dbReference>
<keyword evidence="7" id="KW-0472">Membrane</keyword>
<sequence>MMKFFSSRRLVYFIIGVIVTIALLTGSVMIRDRRATPPFIQKIGNDVSGLIARVINWPVSEAHQGYDSVAQLLSTYQENTKLRSKVDDLAQEKVRAQVLENENKALKAQLKLGTTLTDYSLMNAVVISRAPSSWMSQLVINVGQNAGVQKNMPVVAGKGLIGRISEVDGTTAKVELLSDDNEAANRFAIQVTNKAGETVHGIITSFNKDTNRIVMGEVTSKVKIEKGDKVITSGLGGVTPEGLYVGQVDQVTNGDTGLSKSVIIEPATDFGNIPVVSIAMHK</sequence>
<dbReference type="EMBL" id="CP037940">
    <property type="protein sequence ID" value="QBO35483.1"/>
    <property type="molecule type" value="Genomic_DNA"/>
</dbReference>
<organism evidence="9 10">
    <name type="scientific">Periweissella cryptocerci</name>
    <dbReference type="NCBI Taxonomy" id="2506420"/>
    <lineage>
        <taxon>Bacteria</taxon>
        <taxon>Bacillati</taxon>
        <taxon>Bacillota</taxon>
        <taxon>Bacilli</taxon>
        <taxon>Lactobacillales</taxon>
        <taxon>Lactobacillaceae</taxon>
        <taxon>Periweissella</taxon>
    </lineage>
</organism>
<dbReference type="KEGG" id="wei:EQG49_02940"/>
<dbReference type="InterPro" id="IPR055342">
    <property type="entry name" value="MreC_beta-barrel_core"/>
</dbReference>
<evidence type="ECO:0000256" key="2">
    <source>
        <dbReference type="ARBA" id="ARBA00013855"/>
    </source>
</evidence>
<dbReference type="InterPro" id="IPR007221">
    <property type="entry name" value="MreC"/>
</dbReference>
<comment type="function">
    <text evidence="5">Involved in formation and maintenance of cell shape.</text>
</comment>
<comment type="similarity">
    <text evidence="1 5">Belongs to the MreC family.</text>
</comment>
<keyword evidence="3 5" id="KW-0133">Cell shape</keyword>
<proteinExistence type="inferred from homology"/>
<dbReference type="OrthoDB" id="9792313at2"/>
<feature type="coiled-coil region" evidence="6">
    <location>
        <begin position="82"/>
        <end position="109"/>
    </location>
</feature>
<dbReference type="InterPro" id="IPR042175">
    <property type="entry name" value="Cell/Rod_MreC_2"/>
</dbReference>
<evidence type="ECO:0000256" key="1">
    <source>
        <dbReference type="ARBA" id="ARBA00009369"/>
    </source>
</evidence>
<evidence type="ECO:0000256" key="7">
    <source>
        <dbReference type="SAM" id="Phobius"/>
    </source>
</evidence>
<keyword evidence="7" id="KW-0812">Transmembrane</keyword>
<name>A0A4P6YS93_9LACO</name>
<evidence type="ECO:0000256" key="6">
    <source>
        <dbReference type="SAM" id="Coils"/>
    </source>
</evidence>
<dbReference type="Proteomes" id="UP000292886">
    <property type="component" value="Chromosome"/>
</dbReference>
<protein>
    <recommendedName>
        <fullName evidence="2 5">Cell shape-determining protein MreC</fullName>
    </recommendedName>
    <alternativeName>
        <fullName evidence="4 5">Cell shape protein MreC</fullName>
    </alternativeName>
</protein>
<dbReference type="NCBIfam" id="TIGR00219">
    <property type="entry name" value="mreC"/>
    <property type="match status" value="1"/>
</dbReference>
<dbReference type="PIRSF" id="PIRSF038471">
    <property type="entry name" value="MreC"/>
    <property type="match status" value="1"/>
</dbReference>
<dbReference type="InterPro" id="IPR042177">
    <property type="entry name" value="Cell/Rod_1"/>
</dbReference>
<evidence type="ECO:0000313" key="9">
    <source>
        <dbReference type="EMBL" id="QBO35483.1"/>
    </source>
</evidence>
<evidence type="ECO:0000259" key="8">
    <source>
        <dbReference type="Pfam" id="PF04085"/>
    </source>
</evidence>
<reference evidence="10" key="1">
    <citation type="submission" date="2019-03" db="EMBL/GenBank/DDBJ databases">
        <title>Weissella sp. 26KH-42 Genome sequencing.</title>
        <authorList>
            <person name="Heo J."/>
            <person name="Kim S.-J."/>
            <person name="Kim J.-S."/>
            <person name="Hong S.-B."/>
            <person name="Kwon S.-W."/>
        </authorList>
    </citation>
    <scope>NUCLEOTIDE SEQUENCE [LARGE SCALE GENOMIC DNA]</scope>
    <source>
        <strain evidence="10">26KH-42</strain>
    </source>
</reference>
<accession>A0A4P6YS93</accession>
<gene>
    <name evidence="9" type="primary">mreC</name>
    <name evidence="9" type="ORF">EQG49_02940</name>
</gene>
<dbReference type="GO" id="GO:0008360">
    <property type="term" value="P:regulation of cell shape"/>
    <property type="evidence" value="ECO:0007669"/>
    <property type="project" value="UniProtKB-KW"/>
</dbReference>